<proteinExistence type="predicted"/>
<evidence type="ECO:0000259" key="1">
    <source>
        <dbReference type="Pfam" id="PF22768"/>
    </source>
</evidence>
<comment type="caution">
    <text evidence="2">The sequence shown here is derived from an EMBL/GenBank/DDBJ whole genome shotgun (WGS) entry which is preliminary data.</text>
</comment>
<sequence length="281" mass="30098">MATTIDYDGAIVFGATDADGVRWRIEKGGFEGWDGSSAPTLDVVQNPRDNWGWAGESFLTPRYMAVRGLIIAPSPILLDGAIDRLNDTVALDDRPFTVTSARGTRWLNVRRADEVRSPKENDWIARYALQVVALDGRKRGTELSASTALPSSSGGLTLPFTVPFAIEATQVAGQVSLTNTGNEVGPVRLRIDGPCTGPVVTHVSSGRSLVFASSLVLTAGEWLDIDMDARTVLANGQANRRMYVTSAGWSGFERGGNTWAFTAAVYNAASLLTVYATPADK</sequence>
<organism evidence="2 3">
    <name type="scientific">Agromyces ramosus</name>
    <dbReference type="NCBI Taxonomy" id="33879"/>
    <lineage>
        <taxon>Bacteria</taxon>
        <taxon>Bacillati</taxon>
        <taxon>Actinomycetota</taxon>
        <taxon>Actinomycetes</taxon>
        <taxon>Micrococcales</taxon>
        <taxon>Microbacteriaceae</taxon>
        <taxon>Agromyces</taxon>
    </lineage>
</organism>
<reference evidence="2 3" key="1">
    <citation type="submission" date="2023-07" db="EMBL/GenBank/DDBJ databases">
        <title>Comparative genomics of wheat-associated soil bacteria to identify genetic determinants of phenazine resistance.</title>
        <authorList>
            <person name="Mouncey N."/>
        </authorList>
    </citation>
    <scope>NUCLEOTIDE SEQUENCE [LARGE SCALE GENOMIC DNA]</scope>
    <source>
        <strain evidence="2 3">V3I3</strain>
    </source>
</reference>
<dbReference type="Pfam" id="PF22768">
    <property type="entry name" value="SPP1_Dit"/>
    <property type="match status" value="1"/>
</dbReference>
<dbReference type="Proteomes" id="UP001239083">
    <property type="component" value="Unassembled WGS sequence"/>
</dbReference>
<dbReference type="RefSeq" id="WP_307041655.1">
    <property type="nucleotide sequence ID" value="NZ_JAUSYY010000001.1"/>
</dbReference>
<dbReference type="InterPro" id="IPR054738">
    <property type="entry name" value="Siphovirus-type_tail_C"/>
</dbReference>
<keyword evidence="3" id="KW-1185">Reference proteome</keyword>
<dbReference type="EMBL" id="JAUSYY010000001">
    <property type="protein sequence ID" value="MDQ0894421.1"/>
    <property type="molecule type" value="Genomic_DNA"/>
</dbReference>
<name>A0ABU0R8M2_9MICO</name>
<gene>
    <name evidence="2" type="ORF">QFZ26_001976</name>
</gene>
<dbReference type="Gene3D" id="2.60.120.860">
    <property type="match status" value="1"/>
</dbReference>
<evidence type="ECO:0000313" key="3">
    <source>
        <dbReference type="Proteomes" id="UP001239083"/>
    </source>
</evidence>
<feature type="domain" description="Siphovirus-type tail component C-terminal" evidence="1">
    <location>
        <begin position="187"/>
        <end position="263"/>
    </location>
</feature>
<protein>
    <recommendedName>
        <fullName evidence="1">Siphovirus-type tail component C-terminal domain-containing protein</fullName>
    </recommendedName>
</protein>
<evidence type="ECO:0000313" key="2">
    <source>
        <dbReference type="EMBL" id="MDQ0894421.1"/>
    </source>
</evidence>
<accession>A0ABU0R8M2</accession>